<reference evidence="5" key="2">
    <citation type="journal article" date="2016" name="Genome Announc.">
        <title>Draft Genome Sequences of Two Novel Amoeba-Resistant Intranuclear Bacteria, 'Candidatus Berkiella cookevillensis' and 'Candidatus Berkiella aquae'.</title>
        <authorList>
            <person name="Mehari Y.T."/>
            <person name="Arivett B.A."/>
            <person name="Farone A.L."/>
            <person name="Gunderson J.H."/>
            <person name="Farone M.B."/>
        </authorList>
    </citation>
    <scope>NUCLEOTIDE SEQUENCE</scope>
    <source>
        <strain evidence="5">CC99</strain>
    </source>
</reference>
<feature type="compositionally biased region" description="Pro residues" evidence="3">
    <location>
        <begin position="325"/>
        <end position="334"/>
    </location>
</feature>
<evidence type="ECO:0000313" key="6">
    <source>
        <dbReference type="Proteomes" id="UP000051494"/>
    </source>
</evidence>
<organism evidence="4">
    <name type="scientific">Candidatus Berkiella cookevillensis</name>
    <dbReference type="NCBI Taxonomy" id="437022"/>
    <lineage>
        <taxon>Bacteria</taxon>
        <taxon>Pseudomonadati</taxon>
        <taxon>Pseudomonadota</taxon>
        <taxon>Gammaproteobacteria</taxon>
        <taxon>Candidatus Berkiellales</taxon>
        <taxon>Candidatus Berkiellaceae</taxon>
        <taxon>Candidatus Berkiella</taxon>
    </lineage>
</organism>
<protein>
    <submittedName>
        <fullName evidence="4">Uncharacterized protein</fullName>
    </submittedName>
</protein>
<evidence type="ECO:0000256" key="2">
    <source>
        <dbReference type="SAM" id="Coils"/>
    </source>
</evidence>
<feature type="compositionally biased region" description="Pro residues" evidence="3">
    <location>
        <begin position="269"/>
        <end position="283"/>
    </location>
</feature>
<feature type="coiled-coil region" evidence="2">
    <location>
        <begin position="31"/>
        <end position="73"/>
    </location>
</feature>
<keyword evidence="2" id="KW-0175">Coiled coil</keyword>
<feature type="compositionally biased region" description="Basic and acidic residues" evidence="3">
    <location>
        <begin position="248"/>
        <end position="258"/>
    </location>
</feature>
<feature type="compositionally biased region" description="Pro residues" evidence="3">
    <location>
        <begin position="299"/>
        <end position="309"/>
    </location>
</feature>
<evidence type="ECO:0000256" key="3">
    <source>
        <dbReference type="SAM" id="MobiDB-lite"/>
    </source>
</evidence>
<sequence length="728" mass="81772">MSDKTEKSFQALMQAQQEYAVKEKTESPAELIKLMTNIIALAQKYAQLRKEAVEKAKKEYDKYNTKLKKIEDDLSGYFDIEEEATSEEKAALKKAQEKFEVKKQAYFNQHWLYEGNKSPEHKTTGALEILEKANRDLANLKVKAKPAKERAEEQRELERLGAEKQKAIEIEMLKRRVQLTENKKEKKELKAQLKTLESKEQYKKDPVKKLDMSKFKGGAVEKLYAARRPAMPATQHSPVEESSPFVPPKRDSHIESHTSETLSSTIPLKSPPPPPPPPPPRNPKPLRTEQSAPSTAPKKSPPPPPPRNPKPLQTEQSAPSTAPRKAPPPPPPRNKPSEKMKKSGNPVPAIARHRLPITKRKPGDPPPMASRSRPMPQKPSVVPTNVAPTLLPRDHGASTAQAYKKMVIDNFLKSHHYLKGTSLEKRILSENPKVKLSTKEMQYINFVQTTLDLLYADTKKTSDEKGEIMGGLIMNIEQQLKSNKHSPLKKIVENWSRTFSATDYTGMSNQASLLAFMGAAGLSVLDQETFKLFAEQSRSVIPTNKAPAYLLTQLRSVEQAPIPDKMKAQADSIIRFNESLWPYLEPQSPASTLQTTIQKRYQQKGGTHNKKGSIREGQINLLQSYLEAAYTDNNYSAAEKGLLLSGILENFHMQLKGDGRGSKLLKILGELEKIVPEDAKHHSKQQIALLTEAFIKEHKIGATNPLAKKAFDEACESIKQPQKRPRAK</sequence>
<reference evidence="5" key="3">
    <citation type="submission" date="2021-06" db="EMBL/GenBank/DDBJ databases">
        <title>Genomic Description and Analysis of Intracellular Bacteria, Candidatus Berkiella cookevillensis and Candidatus Berkiella aquae.</title>
        <authorList>
            <person name="Kidane D.T."/>
            <person name="Mehari Y.T."/>
            <person name="Rice F.C."/>
            <person name="Arivett B.A."/>
            <person name="Farone A.L."/>
            <person name="Berk S.G."/>
            <person name="Farone M.B."/>
        </authorList>
    </citation>
    <scope>NUCLEOTIDE SEQUENCE</scope>
    <source>
        <strain evidence="5">CC99</strain>
    </source>
</reference>
<dbReference type="PANTHER" id="PTHR13037">
    <property type="entry name" value="FORMIN"/>
    <property type="match status" value="1"/>
</dbReference>
<evidence type="ECO:0000313" key="5">
    <source>
        <dbReference type="EMBL" id="MCS5709035.1"/>
    </source>
</evidence>
<feature type="coiled-coil region" evidence="2">
    <location>
        <begin position="130"/>
        <end position="199"/>
    </location>
</feature>
<dbReference type="PANTHER" id="PTHR13037:SF24">
    <property type="entry name" value="POLYCOMB PROTEIN PCL-RELATED"/>
    <property type="match status" value="1"/>
</dbReference>
<comment type="caution">
    <text evidence="4">The sequence shown here is derived from an EMBL/GenBank/DDBJ whole genome shotgun (WGS) entry which is preliminary data.</text>
</comment>
<feature type="region of interest" description="Disordered" evidence="3">
    <location>
        <begin position="226"/>
        <end position="382"/>
    </location>
</feature>
<evidence type="ECO:0000256" key="1">
    <source>
        <dbReference type="ARBA" id="ARBA00022581"/>
    </source>
</evidence>
<dbReference type="Proteomes" id="UP000051494">
    <property type="component" value="Unassembled WGS sequence"/>
</dbReference>
<accession>A0A0Q9YJL4</accession>
<feature type="compositionally biased region" description="Basic residues" evidence="3">
    <location>
        <begin position="351"/>
        <end position="360"/>
    </location>
</feature>
<dbReference type="STRING" id="437022.CC99x_01981"/>
<name>A0A0Q9YJL4_9GAMM</name>
<reference evidence="4" key="1">
    <citation type="submission" date="2015-09" db="EMBL/GenBank/DDBJ databases">
        <title>Draft Genome Sequences of Two Novel Amoeba-resistant Intranuclear Bacteria, Candidatus Berkiella cookevillensis and Candidatus Berkiella aquae.</title>
        <authorList>
            <person name="Mehari Y.T."/>
            <person name="Arivett B.A."/>
            <person name="Farone A.L."/>
            <person name="Gunderson J.H."/>
            <person name="Farone M.B."/>
        </authorList>
    </citation>
    <scope>NUCLEOTIDE SEQUENCE [LARGE SCALE GENOMIC DNA]</scope>
    <source>
        <strain evidence="4">CC99</strain>
    </source>
</reference>
<keyword evidence="1" id="KW-0945">Host-virus interaction</keyword>
<dbReference type="PATRIC" id="fig|1590042.3.peg.2022"/>
<proteinExistence type="predicted"/>
<dbReference type="AlphaFoldDB" id="A0A0Q9YJL4"/>
<evidence type="ECO:0000313" key="4">
    <source>
        <dbReference type="EMBL" id="KRG17858.1"/>
    </source>
</evidence>
<gene>
    <name evidence="5" type="ORF">CC99x_008980</name>
    <name evidence="4" type="ORF">CC99x_01981</name>
</gene>
<dbReference type="EMBL" id="LKHV01000011">
    <property type="protein sequence ID" value="KRG17858.1"/>
    <property type="molecule type" value="Genomic_DNA"/>
</dbReference>
<keyword evidence="6" id="KW-1185">Reference proteome</keyword>
<dbReference type="EMBL" id="LKHV02000001">
    <property type="protein sequence ID" value="MCS5709035.1"/>
    <property type="molecule type" value="Genomic_DNA"/>
</dbReference>
<dbReference type="RefSeq" id="WP_057625088.1">
    <property type="nucleotide sequence ID" value="NZ_LKHV02000001.1"/>
</dbReference>